<dbReference type="PANTHER" id="PTHR30296:SF0">
    <property type="entry name" value="LACTATE UTILIZATION PROTEIN A"/>
    <property type="match status" value="1"/>
</dbReference>
<dbReference type="Pfam" id="PF02754">
    <property type="entry name" value="CCG"/>
    <property type="match status" value="2"/>
</dbReference>
<dbReference type="RefSeq" id="WP_378166416.1">
    <property type="nucleotide sequence ID" value="NZ_JBHSBU010000001.1"/>
</dbReference>
<proteinExistence type="predicted"/>
<accession>A0ABV8MV51</accession>
<dbReference type="Proteomes" id="UP001595791">
    <property type="component" value="Unassembled WGS sequence"/>
</dbReference>
<organism evidence="2 3">
    <name type="scientific">Chitinimonas lacunae</name>
    <dbReference type="NCBI Taxonomy" id="1963018"/>
    <lineage>
        <taxon>Bacteria</taxon>
        <taxon>Pseudomonadati</taxon>
        <taxon>Pseudomonadota</taxon>
        <taxon>Betaproteobacteria</taxon>
        <taxon>Neisseriales</taxon>
        <taxon>Chitinibacteraceae</taxon>
        <taxon>Chitinimonas</taxon>
    </lineage>
</organism>
<evidence type="ECO:0000313" key="3">
    <source>
        <dbReference type="Proteomes" id="UP001595791"/>
    </source>
</evidence>
<dbReference type="EMBL" id="JBHSBU010000001">
    <property type="protein sequence ID" value="MFC4160988.1"/>
    <property type="molecule type" value="Genomic_DNA"/>
</dbReference>
<evidence type="ECO:0000313" key="2">
    <source>
        <dbReference type="EMBL" id="MFC4160988.1"/>
    </source>
</evidence>
<evidence type="ECO:0000259" key="1">
    <source>
        <dbReference type="Pfam" id="PF02754"/>
    </source>
</evidence>
<reference evidence="3" key="1">
    <citation type="journal article" date="2019" name="Int. J. Syst. Evol. Microbiol.">
        <title>The Global Catalogue of Microorganisms (GCM) 10K type strain sequencing project: providing services to taxonomists for standard genome sequencing and annotation.</title>
        <authorList>
            <consortium name="The Broad Institute Genomics Platform"/>
            <consortium name="The Broad Institute Genome Sequencing Center for Infectious Disease"/>
            <person name="Wu L."/>
            <person name="Ma J."/>
        </authorList>
    </citation>
    <scope>NUCLEOTIDE SEQUENCE [LARGE SCALE GENOMIC DNA]</scope>
    <source>
        <strain evidence="3">LMG 29894</strain>
    </source>
</reference>
<comment type="caution">
    <text evidence="2">The sequence shown here is derived from an EMBL/GenBank/DDBJ whole genome shotgun (WGS) entry which is preliminary data.</text>
</comment>
<sequence>MRVGLYVTCLVDLVRPSVGWSALQLLESAGCEVVVPEQTCCGQPAYNSGERELARALARQAIEAFADCDYVVLPSGSCASMMKRHYPALFSGSGSSFGSDTLKGADDSDAPAGLEDFCRRVYELTDFLVNVLHYTPKAACPGAFAYHDSCSGLRDLAIKEQPRQLLRAVAGAKLTEMVEAEQCCGFGGTFSAKFPDLSCAIADRKCAALAASGADALVGGDLGCLLHLEGRLRQQGRDTPVFHIAEVLAGRTRR</sequence>
<gene>
    <name evidence="2" type="ORF">ACFOW7_16760</name>
</gene>
<name>A0ABV8MV51_9NEIS</name>
<protein>
    <submittedName>
        <fullName evidence="2">(Fe-S)-binding protein</fullName>
    </submittedName>
</protein>
<dbReference type="PANTHER" id="PTHR30296">
    <property type="entry name" value="UNCHARACTERIZED PROTEIN YKGE"/>
    <property type="match status" value="1"/>
</dbReference>
<feature type="domain" description="Cysteine-rich" evidence="1">
    <location>
        <begin position="3"/>
        <end position="83"/>
    </location>
</feature>
<dbReference type="InterPro" id="IPR004017">
    <property type="entry name" value="Cys_rich_dom"/>
</dbReference>
<keyword evidence="3" id="KW-1185">Reference proteome</keyword>
<feature type="domain" description="Cysteine-rich" evidence="1">
    <location>
        <begin position="145"/>
        <end position="228"/>
    </location>
</feature>